<sequence length="180" mass="19600">MQHPDFELYDNVGRTADQISAYHTRSATRDDLYRWAERDAEAFRAQHTLPPEPFPAPDLSPYREALDAAETPAEFSTVLNALLDAVAPFLNEVIEHLAATAQWKGRNRGAEPESPPWLLRGAASSIASALAMATEAELKTLRAHYDPPPDLDALMKQTRTAPGTPPAPPGPQPGSGGPRR</sequence>
<dbReference type="Proteomes" id="UP000827138">
    <property type="component" value="Chromosome"/>
</dbReference>
<evidence type="ECO:0000256" key="1">
    <source>
        <dbReference type="SAM" id="MobiDB-lite"/>
    </source>
</evidence>
<accession>A0ABX8Y3S0</accession>
<proteinExistence type="predicted"/>
<evidence type="ECO:0000313" key="3">
    <source>
        <dbReference type="Proteomes" id="UP000827138"/>
    </source>
</evidence>
<organism evidence="2 3">
    <name type="scientific">Streptomyces akebiae</name>
    <dbReference type="NCBI Taxonomy" id="2865673"/>
    <lineage>
        <taxon>Bacteria</taxon>
        <taxon>Bacillati</taxon>
        <taxon>Actinomycetota</taxon>
        <taxon>Actinomycetes</taxon>
        <taxon>Kitasatosporales</taxon>
        <taxon>Streptomycetaceae</taxon>
        <taxon>Streptomyces</taxon>
    </lineage>
</organism>
<keyword evidence="3" id="KW-1185">Reference proteome</keyword>
<dbReference type="EMBL" id="CP080647">
    <property type="protein sequence ID" value="QYX82841.1"/>
    <property type="molecule type" value="Genomic_DNA"/>
</dbReference>
<evidence type="ECO:0000313" key="2">
    <source>
        <dbReference type="EMBL" id="QYX82841.1"/>
    </source>
</evidence>
<reference evidence="2 3" key="1">
    <citation type="submission" date="2021-08" db="EMBL/GenBank/DDBJ databases">
        <authorList>
            <person name="Ping M."/>
        </authorList>
    </citation>
    <scope>NUCLEOTIDE SEQUENCE [LARGE SCALE GENOMIC DNA]</scope>
    <source>
        <strain evidence="2 3">MG28</strain>
    </source>
</reference>
<protein>
    <submittedName>
        <fullName evidence="2">Uncharacterized protein</fullName>
    </submittedName>
</protein>
<gene>
    <name evidence="2" type="ORF">K1J60_08430</name>
</gene>
<name>A0ABX8Y3S0_9ACTN</name>
<feature type="compositionally biased region" description="Pro residues" evidence="1">
    <location>
        <begin position="163"/>
        <end position="172"/>
    </location>
</feature>
<feature type="region of interest" description="Disordered" evidence="1">
    <location>
        <begin position="141"/>
        <end position="180"/>
    </location>
</feature>